<dbReference type="Proteomes" id="UP000009172">
    <property type="component" value="Unassembled WGS sequence"/>
</dbReference>
<sequence>MVTDISGDKRAKHFSTIIIACSPPSISAFETQGVGCPADNTAIGIEANITVSTLVSCDLPIELSDNDDCPNEPKETCGHAGSRPGSSPAPIPIERDGEISHEWEVEALLLYKQVDRVGWFEVKFKGKEKPEFLAEEDLFPGSEKLIKEFFAKSSLSGPKKRRGESSVGGRKRGKRY</sequence>
<keyword evidence="3" id="KW-1185">Reference proteome</keyword>
<evidence type="ECO:0000313" key="2">
    <source>
        <dbReference type="EMBL" id="EGD93802.1"/>
    </source>
</evidence>
<dbReference type="EMBL" id="GG698480">
    <property type="protein sequence ID" value="EGD93802.1"/>
    <property type="molecule type" value="Genomic_DNA"/>
</dbReference>
<proteinExistence type="predicted"/>
<protein>
    <recommendedName>
        <fullName evidence="4">Chromo domain-containing protein</fullName>
    </recommendedName>
</protein>
<gene>
    <name evidence="2" type="ORF">TESG_01335</name>
</gene>
<evidence type="ECO:0000256" key="1">
    <source>
        <dbReference type="SAM" id="MobiDB-lite"/>
    </source>
</evidence>
<dbReference type="HOGENOM" id="CLU_1526270_0_0_1"/>
<name>F2RR53_TRIT1</name>
<organism evidence="2 3">
    <name type="scientific">Trichophyton tonsurans (strain CBS 112818)</name>
    <name type="common">Scalp ringworm fungus</name>
    <dbReference type="NCBI Taxonomy" id="647933"/>
    <lineage>
        <taxon>Eukaryota</taxon>
        <taxon>Fungi</taxon>
        <taxon>Dikarya</taxon>
        <taxon>Ascomycota</taxon>
        <taxon>Pezizomycotina</taxon>
        <taxon>Eurotiomycetes</taxon>
        <taxon>Eurotiomycetidae</taxon>
        <taxon>Onygenales</taxon>
        <taxon>Arthrodermataceae</taxon>
        <taxon>Trichophyton</taxon>
    </lineage>
</organism>
<feature type="region of interest" description="Disordered" evidence="1">
    <location>
        <begin position="154"/>
        <end position="176"/>
    </location>
</feature>
<dbReference type="AlphaFoldDB" id="F2RR53"/>
<feature type="region of interest" description="Disordered" evidence="1">
    <location>
        <begin position="68"/>
        <end position="94"/>
    </location>
</feature>
<evidence type="ECO:0000313" key="3">
    <source>
        <dbReference type="Proteomes" id="UP000009172"/>
    </source>
</evidence>
<reference evidence="3" key="1">
    <citation type="journal article" date="2012" name="MBio">
        <title>Comparative genome analysis of Trichophyton rubrum and related dermatophytes reveals candidate genes involved in infection.</title>
        <authorList>
            <person name="Martinez D.A."/>
            <person name="Oliver B.G."/>
            <person name="Graeser Y."/>
            <person name="Goldberg J.M."/>
            <person name="Li W."/>
            <person name="Martinez-Rossi N.M."/>
            <person name="Monod M."/>
            <person name="Shelest E."/>
            <person name="Barton R.C."/>
            <person name="Birch E."/>
            <person name="Brakhage A.A."/>
            <person name="Chen Z."/>
            <person name="Gurr S.J."/>
            <person name="Heiman D."/>
            <person name="Heitman J."/>
            <person name="Kosti I."/>
            <person name="Rossi A."/>
            <person name="Saif S."/>
            <person name="Samalova M."/>
            <person name="Saunders C.W."/>
            <person name="Shea T."/>
            <person name="Summerbell R.C."/>
            <person name="Xu J."/>
            <person name="Young S."/>
            <person name="Zeng Q."/>
            <person name="Birren B.W."/>
            <person name="Cuomo C.A."/>
            <person name="White T.C."/>
        </authorList>
    </citation>
    <scope>NUCLEOTIDE SEQUENCE [LARGE SCALE GENOMIC DNA]</scope>
    <source>
        <strain evidence="3">CBS 112818</strain>
    </source>
</reference>
<accession>F2RR53</accession>
<evidence type="ECO:0008006" key="4">
    <source>
        <dbReference type="Google" id="ProtNLM"/>
    </source>
</evidence>